<protein>
    <submittedName>
        <fullName evidence="1">Uncharacterized protein</fullName>
    </submittedName>
</protein>
<evidence type="ECO:0000313" key="2">
    <source>
        <dbReference type="Proteomes" id="UP000320421"/>
    </source>
</evidence>
<proteinExistence type="predicted"/>
<accession>A0A517PVT9</accession>
<dbReference type="Proteomes" id="UP000320421">
    <property type="component" value="Chromosome"/>
</dbReference>
<keyword evidence="2" id="KW-1185">Reference proteome</keyword>
<organism evidence="1 2">
    <name type="scientific">Gimesia chilikensis</name>
    <dbReference type="NCBI Taxonomy" id="2605989"/>
    <lineage>
        <taxon>Bacteria</taxon>
        <taxon>Pseudomonadati</taxon>
        <taxon>Planctomycetota</taxon>
        <taxon>Planctomycetia</taxon>
        <taxon>Planctomycetales</taxon>
        <taxon>Planctomycetaceae</taxon>
        <taxon>Gimesia</taxon>
    </lineage>
</organism>
<dbReference type="RefSeq" id="WP_145190973.1">
    <property type="nucleotide sequence ID" value="NZ_CP036266.1"/>
</dbReference>
<dbReference type="AlphaFoldDB" id="A0A517PVT9"/>
<reference evidence="1 2" key="1">
    <citation type="submission" date="2019-02" db="EMBL/GenBank/DDBJ databases">
        <title>Deep-cultivation of Planctomycetes and their phenomic and genomic characterization uncovers novel biology.</title>
        <authorList>
            <person name="Wiegand S."/>
            <person name="Jogler M."/>
            <person name="Boedeker C."/>
            <person name="Pinto D."/>
            <person name="Vollmers J."/>
            <person name="Rivas-Marin E."/>
            <person name="Kohn T."/>
            <person name="Peeters S.H."/>
            <person name="Heuer A."/>
            <person name="Rast P."/>
            <person name="Oberbeckmann S."/>
            <person name="Bunk B."/>
            <person name="Jeske O."/>
            <person name="Meyerdierks A."/>
            <person name="Storesund J.E."/>
            <person name="Kallscheuer N."/>
            <person name="Luecker S."/>
            <person name="Lage O.M."/>
            <person name="Pohl T."/>
            <person name="Merkel B.J."/>
            <person name="Hornburger P."/>
            <person name="Mueller R.-W."/>
            <person name="Bruemmer F."/>
            <person name="Labrenz M."/>
            <person name="Spormann A.M."/>
            <person name="Op den Camp H."/>
            <person name="Overmann J."/>
            <person name="Amann R."/>
            <person name="Jetten M.S.M."/>
            <person name="Mascher T."/>
            <person name="Medema M.H."/>
            <person name="Devos D.P."/>
            <person name="Kaster A.-K."/>
            <person name="Ovreas L."/>
            <person name="Rohde M."/>
            <person name="Galperin M.Y."/>
            <person name="Jogler C."/>
        </authorList>
    </citation>
    <scope>NUCLEOTIDE SEQUENCE [LARGE SCALE GENOMIC DNA]</scope>
    <source>
        <strain evidence="1 2">HG66A1</strain>
    </source>
</reference>
<sequence>MKRFDWMIYKHRNQTEQFFGRIKRCRRVATRYEKKATDFAGFIWLEALVTDII</sequence>
<dbReference type="EMBL" id="CP036266">
    <property type="protein sequence ID" value="QDT23490.1"/>
    <property type="molecule type" value="Genomic_DNA"/>
</dbReference>
<evidence type="ECO:0000313" key="1">
    <source>
        <dbReference type="EMBL" id="QDT23490.1"/>
    </source>
</evidence>
<dbReference type="OrthoDB" id="215598at2"/>
<gene>
    <name evidence="1" type="ORF">HG66A1_53110</name>
</gene>
<name>A0A517PVT9_9PLAN</name>